<dbReference type="CDD" id="cd12827">
    <property type="entry name" value="EcCorA_ZntB-like_u2"/>
    <property type="match status" value="1"/>
</dbReference>
<dbReference type="PANTHER" id="PTHR47891">
    <property type="entry name" value="TRANSPORTER-RELATED"/>
    <property type="match status" value="1"/>
</dbReference>
<evidence type="ECO:0000256" key="2">
    <source>
        <dbReference type="ARBA" id="ARBA00009765"/>
    </source>
</evidence>
<dbReference type="InterPro" id="IPR002523">
    <property type="entry name" value="MgTranspt_CorA/ZnTranspt_ZntB"/>
</dbReference>
<evidence type="ECO:0000256" key="3">
    <source>
        <dbReference type="ARBA" id="ARBA00022692"/>
    </source>
</evidence>
<dbReference type="Proteomes" id="UP000824124">
    <property type="component" value="Unassembled WGS sequence"/>
</dbReference>
<dbReference type="AlphaFoldDB" id="A0A9D1KXW0"/>
<sequence>MLTIYRTPLIGENQIMGEVQQMQKGDWINLVNPTPEEIRQVSEQTGIDEDFIRYPLDDEELARVESDDGQILIIINVPITTNAAVIYDTVPLGIVLNDEYIVTVSLTDLELYRNFAGGRIKSAATFKKTRLILQILQLQTNIYLRSLRDINRRYEALEVRLRQTMNNEDLNGLLNLQKSLVYFTTSLRANDKVMEKLFRTRTIRMYEEDRDLLDDVIIENKQAVEMADIYTTILKNSMDALASISNNNLSKVMNFLTVITLMVAVPTFITSFFGMNLPMPLAASPLMTLAVLIFCLLAGLLCFMLLRHMNAMK</sequence>
<dbReference type="GO" id="GO:0016020">
    <property type="term" value="C:membrane"/>
    <property type="evidence" value="ECO:0007669"/>
    <property type="project" value="UniProtKB-SubCell"/>
</dbReference>
<keyword evidence="4 6" id="KW-1133">Transmembrane helix</keyword>
<name>A0A9D1KXW0_9FIRM</name>
<evidence type="ECO:0000313" key="7">
    <source>
        <dbReference type="EMBL" id="HIU10502.1"/>
    </source>
</evidence>
<dbReference type="InterPro" id="IPR047199">
    <property type="entry name" value="CorA-like"/>
</dbReference>
<dbReference type="SUPFAM" id="SSF144083">
    <property type="entry name" value="Magnesium transport protein CorA, transmembrane region"/>
    <property type="match status" value="1"/>
</dbReference>
<proteinExistence type="inferred from homology"/>
<evidence type="ECO:0000256" key="4">
    <source>
        <dbReference type="ARBA" id="ARBA00022989"/>
    </source>
</evidence>
<reference evidence="7" key="2">
    <citation type="journal article" date="2021" name="PeerJ">
        <title>Extensive microbial diversity within the chicken gut microbiome revealed by metagenomics and culture.</title>
        <authorList>
            <person name="Gilroy R."/>
            <person name="Ravi A."/>
            <person name="Getino M."/>
            <person name="Pursley I."/>
            <person name="Horton D.L."/>
            <person name="Alikhan N.F."/>
            <person name="Baker D."/>
            <person name="Gharbi K."/>
            <person name="Hall N."/>
            <person name="Watson M."/>
            <person name="Adriaenssens E.M."/>
            <person name="Foster-Nyarko E."/>
            <person name="Jarju S."/>
            <person name="Secka A."/>
            <person name="Antonio M."/>
            <person name="Oren A."/>
            <person name="Chaudhuri R.R."/>
            <person name="La Ragione R."/>
            <person name="Hildebrand F."/>
            <person name="Pallen M.J."/>
        </authorList>
    </citation>
    <scope>NUCLEOTIDE SEQUENCE</scope>
    <source>
        <strain evidence="7">2830</strain>
    </source>
</reference>
<reference evidence="7" key="1">
    <citation type="submission" date="2020-10" db="EMBL/GenBank/DDBJ databases">
        <authorList>
            <person name="Gilroy R."/>
        </authorList>
    </citation>
    <scope>NUCLEOTIDE SEQUENCE</scope>
    <source>
        <strain evidence="7">2830</strain>
    </source>
</reference>
<feature type="transmembrane region" description="Helical" evidence="6">
    <location>
        <begin position="252"/>
        <end position="274"/>
    </location>
</feature>
<organism evidence="7 8">
    <name type="scientific">Candidatus Avidehalobacter gallistercoris</name>
    <dbReference type="NCBI Taxonomy" id="2840694"/>
    <lineage>
        <taxon>Bacteria</taxon>
        <taxon>Bacillati</taxon>
        <taxon>Bacillota</taxon>
        <taxon>Clostridia</taxon>
        <taxon>Eubacteriales</taxon>
        <taxon>Peptococcaceae</taxon>
        <taxon>Peptococcaceae incertae sedis</taxon>
        <taxon>Candidatus Avidehalobacter</taxon>
    </lineage>
</organism>
<accession>A0A9D1KXW0</accession>
<comment type="similarity">
    <text evidence="2">Belongs to the CorA metal ion transporter (MIT) (TC 1.A.35) family.</text>
</comment>
<feature type="transmembrane region" description="Helical" evidence="6">
    <location>
        <begin position="286"/>
        <end position="306"/>
    </location>
</feature>
<keyword evidence="5 6" id="KW-0472">Membrane</keyword>
<protein>
    <submittedName>
        <fullName evidence="7">Magnesium transporter CorA family protein</fullName>
    </submittedName>
</protein>
<dbReference type="EMBL" id="DVMH01000022">
    <property type="protein sequence ID" value="HIU10502.1"/>
    <property type="molecule type" value="Genomic_DNA"/>
</dbReference>
<dbReference type="Gene3D" id="3.30.460.20">
    <property type="entry name" value="CorA soluble domain-like"/>
    <property type="match status" value="1"/>
</dbReference>
<dbReference type="GO" id="GO:0046873">
    <property type="term" value="F:metal ion transmembrane transporter activity"/>
    <property type="evidence" value="ECO:0007669"/>
    <property type="project" value="InterPro"/>
</dbReference>
<dbReference type="SUPFAM" id="SSF143865">
    <property type="entry name" value="CorA soluble domain-like"/>
    <property type="match status" value="1"/>
</dbReference>
<keyword evidence="3 6" id="KW-0812">Transmembrane</keyword>
<evidence type="ECO:0000313" key="8">
    <source>
        <dbReference type="Proteomes" id="UP000824124"/>
    </source>
</evidence>
<gene>
    <name evidence="7" type="ORF">IAB00_04550</name>
</gene>
<evidence type="ECO:0000256" key="5">
    <source>
        <dbReference type="ARBA" id="ARBA00023136"/>
    </source>
</evidence>
<evidence type="ECO:0000256" key="6">
    <source>
        <dbReference type="SAM" id="Phobius"/>
    </source>
</evidence>
<dbReference type="Gene3D" id="1.20.58.340">
    <property type="entry name" value="Magnesium transport protein CorA, transmembrane region"/>
    <property type="match status" value="2"/>
</dbReference>
<comment type="subcellular location">
    <subcellularLocation>
        <location evidence="1">Membrane</location>
        <topology evidence="1">Multi-pass membrane protein</topology>
    </subcellularLocation>
</comment>
<dbReference type="InterPro" id="IPR045863">
    <property type="entry name" value="CorA_TM1_TM2"/>
</dbReference>
<dbReference type="Pfam" id="PF01544">
    <property type="entry name" value="CorA"/>
    <property type="match status" value="1"/>
</dbReference>
<dbReference type="InterPro" id="IPR045861">
    <property type="entry name" value="CorA_cytoplasmic_dom"/>
</dbReference>
<dbReference type="PANTHER" id="PTHR47891:SF2">
    <property type="entry name" value="MAGNESIUM AND COBALT TRANSPORTER"/>
    <property type="match status" value="1"/>
</dbReference>
<evidence type="ECO:0000256" key="1">
    <source>
        <dbReference type="ARBA" id="ARBA00004141"/>
    </source>
</evidence>
<comment type="caution">
    <text evidence="7">The sequence shown here is derived from an EMBL/GenBank/DDBJ whole genome shotgun (WGS) entry which is preliminary data.</text>
</comment>